<keyword evidence="10" id="KW-0472">Membrane</keyword>
<evidence type="ECO:0000313" key="13">
    <source>
        <dbReference type="EMBL" id="CAG7716243.1"/>
    </source>
</evidence>
<keyword evidence="3" id="KW-0547">Nucleotide-binding</keyword>
<evidence type="ECO:0000256" key="2">
    <source>
        <dbReference type="ARBA" id="ARBA00022598"/>
    </source>
</evidence>
<sequence length="431" mass="48694">MSVDSSVGSWTLMCVNYLLVPLLVLLIVQHKFVWILLQTLKRDVTGAFRGLQTLYFLYTSRILNRTVGSQFNRVVAKYPNKVCFFYEDEKWTFRQVHQFANKVGNYFSSKGFRNGDVVCLFMENCPEYIPMWLGLSKIGVIPALINTNLRAQSLKHSIEIVNCKAVIYGEDISQAIQDVISLGCLSKVPIFSYARDGTVSIKSATNLAAVLTSCSIDEPIPGKRINYTDPIVYMYTSGTTGLPKAADFKGYADPAATKSKFAHDVLWKGDIFFRTGDSMVMDEFGYFYFNDRCGDTFRWKSENVSTAEVEAVISNICDLKDCVVYGVQIPGTEGRAGMATIVDPDSAINLEDFAFRLKKTLPSYARPLFVRFTNYIDLTGTFKLKKVDLQEEGFNIHKIQDSVYFFHGAHNKYVKLDEGLYNNLMEGKVRV</sequence>
<dbReference type="InterPro" id="IPR000873">
    <property type="entry name" value="AMP-dep_synth/lig_dom"/>
</dbReference>
<dbReference type="FunFam" id="3.30.300.30:FF:000002">
    <property type="entry name" value="Long-chain fatty acid transport protein 1"/>
    <property type="match status" value="1"/>
</dbReference>
<dbReference type="OrthoDB" id="288590at2759"/>
<evidence type="ECO:0000256" key="10">
    <source>
        <dbReference type="SAM" id="Phobius"/>
    </source>
</evidence>
<dbReference type="AlphaFoldDB" id="A0A8J2JXI5"/>
<feature type="domain" description="AMP-binding enzyme C-terminal" evidence="12">
    <location>
        <begin position="308"/>
        <end position="383"/>
    </location>
</feature>
<evidence type="ECO:0000259" key="11">
    <source>
        <dbReference type="Pfam" id="PF00501"/>
    </source>
</evidence>
<dbReference type="GO" id="GO:0004467">
    <property type="term" value="F:long-chain fatty acid-CoA ligase activity"/>
    <property type="evidence" value="ECO:0007669"/>
    <property type="project" value="UniProtKB-EC"/>
</dbReference>
<dbReference type="PROSITE" id="PS00455">
    <property type="entry name" value="AMP_BINDING"/>
    <property type="match status" value="1"/>
</dbReference>
<dbReference type="Pfam" id="PF00501">
    <property type="entry name" value="AMP-binding"/>
    <property type="match status" value="1"/>
</dbReference>
<protein>
    <recommendedName>
        <fullName evidence="6">long-chain-fatty-acid--CoA ligase</fullName>
        <ecNumber evidence="6">6.2.1.3</ecNumber>
    </recommendedName>
    <alternativeName>
        <fullName evidence="8">Long-chain-fatty-acid--CoA ligase</fullName>
    </alternativeName>
</protein>
<dbReference type="InterPro" id="IPR025110">
    <property type="entry name" value="AMP-bd_C"/>
</dbReference>
<keyword evidence="14" id="KW-1185">Reference proteome</keyword>
<comment type="catalytic activity">
    <reaction evidence="9">
        <text>tetracosanoate + ATP + CoA = tetracosanoyl-CoA + AMP + diphosphate</text>
        <dbReference type="Rhea" id="RHEA:33639"/>
        <dbReference type="ChEBI" id="CHEBI:30616"/>
        <dbReference type="ChEBI" id="CHEBI:31014"/>
        <dbReference type="ChEBI" id="CHEBI:33019"/>
        <dbReference type="ChEBI" id="CHEBI:57287"/>
        <dbReference type="ChEBI" id="CHEBI:65052"/>
        <dbReference type="ChEBI" id="CHEBI:456215"/>
    </reaction>
    <physiologicalReaction direction="left-to-right" evidence="9">
        <dbReference type="Rhea" id="RHEA:33640"/>
    </physiologicalReaction>
</comment>
<evidence type="ECO:0000256" key="5">
    <source>
        <dbReference type="ARBA" id="ARBA00022840"/>
    </source>
</evidence>
<comment type="caution">
    <text evidence="13">The sequence shown here is derived from an EMBL/GenBank/DDBJ whole genome shotgun (WGS) entry which is preliminary data.</text>
</comment>
<dbReference type="PANTHER" id="PTHR43107">
    <property type="entry name" value="LONG-CHAIN FATTY ACID TRANSPORT PROTEIN"/>
    <property type="match status" value="1"/>
</dbReference>
<dbReference type="GO" id="GO:0005524">
    <property type="term" value="F:ATP binding"/>
    <property type="evidence" value="ECO:0007669"/>
    <property type="project" value="UniProtKB-KW"/>
</dbReference>
<comment type="similarity">
    <text evidence="1">Belongs to the ATP-dependent AMP-binding enzyme family.</text>
</comment>
<keyword evidence="5" id="KW-0067">ATP-binding</keyword>
<dbReference type="Pfam" id="PF13193">
    <property type="entry name" value="AMP-binding_C"/>
    <property type="match status" value="1"/>
</dbReference>
<dbReference type="Proteomes" id="UP000708208">
    <property type="component" value="Unassembled WGS sequence"/>
</dbReference>
<dbReference type="EC" id="6.2.1.3" evidence="6"/>
<gene>
    <name evidence="13" type="ORF">AFUS01_LOCUS5767</name>
</gene>
<proteinExistence type="inferred from homology"/>
<evidence type="ECO:0000256" key="1">
    <source>
        <dbReference type="ARBA" id="ARBA00006432"/>
    </source>
</evidence>
<evidence type="ECO:0000256" key="8">
    <source>
        <dbReference type="ARBA" id="ARBA00041297"/>
    </source>
</evidence>
<dbReference type="GO" id="GO:0005886">
    <property type="term" value="C:plasma membrane"/>
    <property type="evidence" value="ECO:0007669"/>
    <property type="project" value="TreeGrafter"/>
</dbReference>
<keyword evidence="4" id="KW-0276">Fatty acid metabolism</keyword>
<keyword evidence="2" id="KW-0436">Ligase</keyword>
<dbReference type="InterPro" id="IPR020845">
    <property type="entry name" value="AMP-binding_CS"/>
</dbReference>
<evidence type="ECO:0000259" key="12">
    <source>
        <dbReference type="Pfam" id="PF13193"/>
    </source>
</evidence>
<name>A0A8J2JXI5_9HEXA</name>
<feature type="transmembrane region" description="Helical" evidence="10">
    <location>
        <begin position="6"/>
        <end position="28"/>
    </location>
</feature>
<evidence type="ECO:0000256" key="9">
    <source>
        <dbReference type="ARBA" id="ARBA00048666"/>
    </source>
</evidence>
<evidence type="ECO:0000256" key="7">
    <source>
        <dbReference type="ARBA" id="ARBA00036527"/>
    </source>
</evidence>
<evidence type="ECO:0000256" key="4">
    <source>
        <dbReference type="ARBA" id="ARBA00022832"/>
    </source>
</evidence>
<evidence type="ECO:0000313" key="14">
    <source>
        <dbReference type="Proteomes" id="UP000708208"/>
    </source>
</evidence>
<dbReference type="PANTHER" id="PTHR43107:SF15">
    <property type="entry name" value="FATTY ACID TRANSPORT PROTEIN 3, ISOFORM A"/>
    <property type="match status" value="1"/>
</dbReference>
<dbReference type="EMBL" id="CAJVCH010036986">
    <property type="protein sequence ID" value="CAG7716243.1"/>
    <property type="molecule type" value="Genomic_DNA"/>
</dbReference>
<dbReference type="GO" id="GO:0044539">
    <property type="term" value="P:long-chain fatty acid import into cell"/>
    <property type="evidence" value="ECO:0007669"/>
    <property type="project" value="TreeGrafter"/>
</dbReference>
<keyword evidence="4" id="KW-0443">Lipid metabolism</keyword>
<organism evidence="13 14">
    <name type="scientific">Allacma fusca</name>
    <dbReference type="NCBI Taxonomy" id="39272"/>
    <lineage>
        <taxon>Eukaryota</taxon>
        <taxon>Metazoa</taxon>
        <taxon>Ecdysozoa</taxon>
        <taxon>Arthropoda</taxon>
        <taxon>Hexapoda</taxon>
        <taxon>Collembola</taxon>
        <taxon>Symphypleona</taxon>
        <taxon>Sminthuridae</taxon>
        <taxon>Allacma</taxon>
    </lineage>
</organism>
<reference evidence="13" key="1">
    <citation type="submission" date="2021-06" db="EMBL/GenBank/DDBJ databases">
        <authorList>
            <person name="Hodson N. C."/>
            <person name="Mongue J. A."/>
            <person name="Jaron S. K."/>
        </authorList>
    </citation>
    <scope>NUCLEOTIDE SEQUENCE</scope>
</reference>
<keyword evidence="10" id="KW-0812">Transmembrane</keyword>
<evidence type="ECO:0000256" key="6">
    <source>
        <dbReference type="ARBA" id="ARBA00026121"/>
    </source>
</evidence>
<feature type="domain" description="AMP-dependent synthetase/ligase" evidence="11">
    <location>
        <begin position="71"/>
        <end position="246"/>
    </location>
</feature>
<evidence type="ECO:0000256" key="3">
    <source>
        <dbReference type="ARBA" id="ARBA00022741"/>
    </source>
</evidence>
<accession>A0A8J2JXI5</accession>
<dbReference type="GO" id="GO:0005324">
    <property type="term" value="F:long-chain fatty acid transmembrane transporter activity"/>
    <property type="evidence" value="ECO:0007669"/>
    <property type="project" value="TreeGrafter"/>
</dbReference>
<keyword evidence="10" id="KW-1133">Transmembrane helix</keyword>
<dbReference type="GO" id="GO:0005789">
    <property type="term" value="C:endoplasmic reticulum membrane"/>
    <property type="evidence" value="ECO:0007669"/>
    <property type="project" value="TreeGrafter"/>
</dbReference>
<comment type="catalytic activity">
    <reaction evidence="7">
        <text>a very long-chain fatty acid + ATP + CoA = a very long-chain fatty acyl-CoA + AMP + diphosphate</text>
        <dbReference type="Rhea" id="RHEA:54536"/>
        <dbReference type="ChEBI" id="CHEBI:30616"/>
        <dbReference type="ChEBI" id="CHEBI:33019"/>
        <dbReference type="ChEBI" id="CHEBI:57287"/>
        <dbReference type="ChEBI" id="CHEBI:58950"/>
        <dbReference type="ChEBI" id="CHEBI:138261"/>
        <dbReference type="ChEBI" id="CHEBI:456215"/>
    </reaction>
    <physiologicalReaction direction="left-to-right" evidence="7">
        <dbReference type="Rhea" id="RHEA:54537"/>
    </physiologicalReaction>
</comment>